<evidence type="ECO:0000256" key="1">
    <source>
        <dbReference type="SAM" id="MobiDB-lite"/>
    </source>
</evidence>
<keyword evidence="3" id="KW-1185">Reference proteome</keyword>
<dbReference type="EMBL" id="JAUJYO010000018">
    <property type="protein sequence ID" value="KAK1290416.1"/>
    <property type="molecule type" value="Genomic_DNA"/>
</dbReference>
<evidence type="ECO:0000313" key="2">
    <source>
        <dbReference type="EMBL" id="KAK1290416.1"/>
    </source>
</evidence>
<feature type="compositionally biased region" description="Basic residues" evidence="1">
    <location>
        <begin position="36"/>
        <end position="57"/>
    </location>
</feature>
<dbReference type="AlphaFoldDB" id="A0AAV9CPI8"/>
<name>A0AAV9CPI8_ACOCL</name>
<gene>
    <name evidence="2" type="ORF">QJS10_CPB18g01162</name>
</gene>
<organism evidence="2 3">
    <name type="scientific">Acorus calamus</name>
    <name type="common">Sweet flag</name>
    <dbReference type="NCBI Taxonomy" id="4465"/>
    <lineage>
        <taxon>Eukaryota</taxon>
        <taxon>Viridiplantae</taxon>
        <taxon>Streptophyta</taxon>
        <taxon>Embryophyta</taxon>
        <taxon>Tracheophyta</taxon>
        <taxon>Spermatophyta</taxon>
        <taxon>Magnoliopsida</taxon>
        <taxon>Liliopsida</taxon>
        <taxon>Acoraceae</taxon>
        <taxon>Acorus</taxon>
    </lineage>
</organism>
<reference evidence="2" key="2">
    <citation type="submission" date="2023-06" db="EMBL/GenBank/DDBJ databases">
        <authorList>
            <person name="Ma L."/>
            <person name="Liu K.-W."/>
            <person name="Li Z."/>
            <person name="Hsiao Y.-Y."/>
            <person name="Qi Y."/>
            <person name="Fu T."/>
            <person name="Tang G."/>
            <person name="Zhang D."/>
            <person name="Sun W.-H."/>
            <person name="Liu D.-K."/>
            <person name="Li Y."/>
            <person name="Chen G.-Z."/>
            <person name="Liu X.-D."/>
            <person name="Liao X.-Y."/>
            <person name="Jiang Y.-T."/>
            <person name="Yu X."/>
            <person name="Hao Y."/>
            <person name="Huang J."/>
            <person name="Zhao X.-W."/>
            <person name="Ke S."/>
            <person name="Chen Y.-Y."/>
            <person name="Wu W.-L."/>
            <person name="Hsu J.-L."/>
            <person name="Lin Y.-F."/>
            <person name="Huang M.-D."/>
            <person name="Li C.-Y."/>
            <person name="Huang L."/>
            <person name="Wang Z.-W."/>
            <person name="Zhao X."/>
            <person name="Zhong W.-Y."/>
            <person name="Peng D.-H."/>
            <person name="Ahmad S."/>
            <person name="Lan S."/>
            <person name="Zhang J.-S."/>
            <person name="Tsai W.-C."/>
            <person name="Van De Peer Y."/>
            <person name="Liu Z.-J."/>
        </authorList>
    </citation>
    <scope>NUCLEOTIDE SEQUENCE</scope>
    <source>
        <strain evidence="2">CP</strain>
        <tissue evidence="2">Leaves</tissue>
    </source>
</reference>
<dbReference type="Proteomes" id="UP001180020">
    <property type="component" value="Unassembled WGS sequence"/>
</dbReference>
<protein>
    <submittedName>
        <fullName evidence="2">Uncharacterized protein</fullName>
    </submittedName>
</protein>
<comment type="caution">
    <text evidence="2">The sequence shown here is derived from an EMBL/GenBank/DDBJ whole genome shotgun (WGS) entry which is preliminary data.</text>
</comment>
<proteinExistence type="predicted"/>
<reference evidence="2" key="1">
    <citation type="journal article" date="2023" name="Nat. Commun.">
        <title>Diploid and tetraploid genomes of Acorus and the evolution of monocots.</title>
        <authorList>
            <person name="Ma L."/>
            <person name="Liu K.W."/>
            <person name="Li Z."/>
            <person name="Hsiao Y.Y."/>
            <person name="Qi Y."/>
            <person name="Fu T."/>
            <person name="Tang G.D."/>
            <person name="Zhang D."/>
            <person name="Sun W.H."/>
            <person name="Liu D.K."/>
            <person name="Li Y."/>
            <person name="Chen G.Z."/>
            <person name="Liu X.D."/>
            <person name="Liao X.Y."/>
            <person name="Jiang Y.T."/>
            <person name="Yu X."/>
            <person name="Hao Y."/>
            <person name="Huang J."/>
            <person name="Zhao X.W."/>
            <person name="Ke S."/>
            <person name="Chen Y.Y."/>
            <person name="Wu W.L."/>
            <person name="Hsu J.L."/>
            <person name="Lin Y.F."/>
            <person name="Huang M.D."/>
            <person name="Li C.Y."/>
            <person name="Huang L."/>
            <person name="Wang Z.W."/>
            <person name="Zhao X."/>
            <person name="Zhong W.Y."/>
            <person name="Peng D.H."/>
            <person name="Ahmad S."/>
            <person name="Lan S."/>
            <person name="Zhang J.S."/>
            <person name="Tsai W.C."/>
            <person name="Van de Peer Y."/>
            <person name="Liu Z.J."/>
        </authorList>
    </citation>
    <scope>NUCLEOTIDE SEQUENCE</scope>
    <source>
        <strain evidence="2">CP</strain>
    </source>
</reference>
<feature type="region of interest" description="Disordered" evidence="1">
    <location>
        <begin position="34"/>
        <end position="57"/>
    </location>
</feature>
<evidence type="ECO:0000313" key="3">
    <source>
        <dbReference type="Proteomes" id="UP001180020"/>
    </source>
</evidence>
<sequence>MASTDMNLALLSGEAEKEYWSRLCGNQEKHWEFKGNRGRGRNNGGRRHFNAKRPRCN</sequence>
<accession>A0AAV9CPI8</accession>